<evidence type="ECO:0000256" key="1">
    <source>
        <dbReference type="SAM" id="MobiDB-lite"/>
    </source>
</evidence>
<organism evidence="2 3">
    <name type="scientific">Frankliniella fusca</name>
    <dbReference type="NCBI Taxonomy" id="407009"/>
    <lineage>
        <taxon>Eukaryota</taxon>
        <taxon>Metazoa</taxon>
        <taxon>Ecdysozoa</taxon>
        <taxon>Arthropoda</taxon>
        <taxon>Hexapoda</taxon>
        <taxon>Insecta</taxon>
        <taxon>Pterygota</taxon>
        <taxon>Neoptera</taxon>
        <taxon>Paraneoptera</taxon>
        <taxon>Thysanoptera</taxon>
        <taxon>Terebrantia</taxon>
        <taxon>Thripoidea</taxon>
        <taxon>Thripidae</taxon>
        <taxon>Frankliniella</taxon>
    </lineage>
</organism>
<protein>
    <submittedName>
        <fullName evidence="2">Protein GrpE</fullName>
    </submittedName>
</protein>
<evidence type="ECO:0000313" key="2">
    <source>
        <dbReference type="EMBL" id="KAK3907442.1"/>
    </source>
</evidence>
<keyword evidence="3" id="KW-1185">Reference proteome</keyword>
<feature type="region of interest" description="Disordered" evidence="1">
    <location>
        <begin position="1"/>
        <end position="51"/>
    </location>
</feature>
<feature type="compositionally biased region" description="Basic and acidic residues" evidence="1">
    <location>
        <begin position="1"/>
        <end position="10"/>
    </location>
</feature>
<reference evidence="2" key="2">
    <citation type="journal article" date="2023" name="BMC Genomics">
        <title>Pest status, molecular evolution, and epigenetic factors derived from the genome assembly of Frankliniella fusca, a thysanopteran phytovirus vector.</title>
        <authorList>
            <person name="Catto M.A."/>
            <person name="Labadie P.E."/>
            <person name="Jacobson A.L."/>
            <person name="Kennedy G.G."/>
            <person name="Srinivasan R."/>
            <person name="Hunt B.G."/>
        </authorList>
    </citation>
    <scope>NUCLEOTIDE SEQUENCE</scope>
    <source>
        <strain evidence="2">PL_HMW_Pooled</strain>
    </source>
</reference>
<comment type="caution">
    <text evidence="2">The sequence shown here is derived from an EMBL/GenBank/DDBJ whole genome shotgun (WGS) entry which is preliminary data.</text>
</comment>
<reference evidence="2" key="1">
    <citation type="submission" date="2021-07" db="EMBL/GenBank/DDBJ databases">
        <authorList>
            <person name="Catto M.A."/>
            <person name="Jacobson A."/>
            <person name="Kennedy G."/>
            <person name="Labadie P."/>
            <person name="Hunt B.G."/>
            <person name="Srinivasan R."/>
        </authorList>
    </citation>
    <scope>NUCLEOTIDE SEQUENCE</scope>
    <source>
        <strain evidence="2">PL_HMW_Pooled</strain>
        <tissue evidence="2">Head</tissue>
    </source>
</reference>
<gene>
    <name evidence="2" type="ORF">KUF71_002941</name>
</gene>
<dbReference type="EMBL" id="JAHWGI010000011">
    <property type="protein sequence ID" value="KAK3907442.1"/>
    <property type="molecule type" value="Genomic_DNA"/>
</dbReference>
<accession>A0AAE1GR36</accession>
<sequence>MESDREERRPQAGSQQPHLPPAAERSGSAAMGWDGAPPTDELGSARPDIPWKGIPTSLQGYGFLSQDLAFPDFSTEVFSPLMPSYAIS</sequence>
<proteinExistence type="predicted"/>
<name>A0AAE1GR36_9NEOP</name>
<evidence type="ECO:0000313" key="3">
    <source>
        <dbReference type="Proteomes" id="UP001219518"/>
    </source>
</evidence>
<dbReference type="Proteomes" id="UP001219518">
    <property type="component" value="Unassembled WGS sequence"/>
</dbReference>
<dbReference type="AlphaFoldDB" id="A0AAE1GR36"/>